<evidence type="ECO:0008006" key="2">
    <source>
        <dbReference type="Google" id="ProtNLM"/>
    </source>
</evidence>
<sequence>MSRLFGEIRQMGYVVRDIEDAMHHWIEVCGVGPWFYIDKLPMFDFYYRGQAGDPHLSIALANSGDVQVELIQQRDDTPTMYQDFLGRGLEGLQHWSSWPEDYDTLYHQALEAGYEVGQEADTPRGRFVYFWNEGHPGTVIEMAHLSSERRRIFDAIREAAVDWEGAEPIRREWP</sequence>
<protein>
    <recommendedName>
        <fullName evidence="2">VOC domain-containing protein</fullName>
    </recommendedName>
</protein>
<name>A0A382DHS6_9ZZZZ</name>
<organism evidence="1">
    <name type="scientific">marine metagenome</name>
    <dbReference type="NCBI Taxonomy" id="408172"/>
    <lineage>
        <taxon>unclassified sequences</taxon>
        <taxon>metagenomes</taxon>
        <taxon>ecological metagenomes</taxon>
    </lineage>
</organism>
<accession>A0A382DHS6</accession>
<reference evidence="1" key="1">
    <citation type="submission" date="2018-05" db="EMBL/GenBank/DDBJ databases">
        <authorList>
            <person name="Lanie J.A."/>
            <person name="Ng W.-L."/>
            <person name="Kazmierczak K.M."/>
            <person name="Andrzejewski T.M."/>
            <person name="Davidsen T.M."/>
            <person name="Wayne K.J."/>
            <person name="Tettelin H."/>
            <person name="Glass J.I."/>
            <person name="Rusch D."/>
            <person name="Podicherti R."/>
            <person name="Tsui H.-C.T."/>
            <person name="Winkler M.E."/>
        </authorList>
    </citation>
    <scope>NUCLEOTIDE SEQUENCE</scope>
</reference>
<evidence type="ECO:0000313" key="1">
    <source>
        <dbReference type="EMBL" id="SVB37534.1"/>
    </source>
</evidence>
<proteinExistence type="predicted"/>
<gene>
    <name evidence="1" type="ORF">METZ01_LOCUS190388</name>
</gene>
<dbReference type="InterPro" id="IPR029068">
    <property type="entry name" value="Glyas_Bleomycin-R_OHBP_Dase"/>
</dbReference>
<dbReference type="Pfam" id="PF13669">
    <property type="entry name" value="Glyoxalase_4"/>
    <property type="match status" value="1"/>
</dbReference>
<dbReference type="AlphaFoldDB" id="A0A382DHS6"/>
<dbReference type="Gene3D" id="3.10.180.10">
    <property type="entry name" value="2,3-Dihydroxybiphenyl 1,2-Dioxygenase, domain 1"/>
    <property type="match status" value="1"/>
</dbReference>
<dbReference type="SUPFAM" id="SSF54593">
    <property type="entry name" value="Glyoxalase/Bleomycin resistance protein/Dihydroxybiphenyl dioxygenase"/>
    <property type="match status" value="1"/>
</dbReference>
<dbReference type="EMBL" id="UINC01039279">
    <property type="protein sequence ID" value="SVB37534.1"/>
    <property type="molecule type" value="Genomic_DNA"/>
</dbReference>